<evidence type="ECO:0000313" key="1">
    <source>
        <dbReference type="EMBL" id="KRY02192.1"/>
    </source>
</evidence>
<dbReference type="AlphaFoldDB" id="A0A0V0YPV8"/>
<feature type="non-terminal residue" evidence="1">
    <location>
        <position position="1"/>
    </location>
</feature>
<accession>A0A0V0YPV8</accession>
<name>A0A0V0YPV8_TRISP</name>
<dbReference type="InParanoid" id="A0A0V0YPV8"/>
<keyword evidence="2" id="KW-1185">Reference proteome</keyword>
<reference evidence="1 2" key="1">
    <citation type="submission" date="2015-01" db="EMBL/GenBank/DDBJ databases">
        <title>Evolution of Trichinella species and genotypes.</title>
        <authorList>
            <person name="Korhonen P.K."/>
            <person name="Edoardo P."/>
            <person name="Giuseppe L.R."/>
            <person name="Gasser R.B."/>
        </authorList>
    </citation>
    <scope>NUCLEOTIDE SEQUENCE [LARGE SCALE GENOMIC DNA]</scope>
    <source>
        <strain evidence="1">ISS3</strain>
    </source>
</reference>
<proteinExistence type="predicted"/>
<protein>
    <submittedName>
        <fullName evidence="1">Uncharacterized protein</fullName>
    </submittedName>
</protein>
<gene>
    <name evidence="1" type="ORF">T01_7766</name>
</gene>
<comment type="caution">
    <text evidence="1">The sequence shown here is derived from an EMBL/GenBank/DDBJ whole genome shotgun (WGS) entry which is preliminary data.</text>
</comment>
<evidence type="ECO:0000313" key="2">
    <source>
        <dbReference type="Proteomes" id="UP000054776"/>
    </source>
</evidence>
<organism evidence="1 2">
    <name type="scientific">Trichinella spiralis</name>
    <name type="common">Trichina worm</name>
    <dbReference type="NCBI Taxonomy" id="6334"/>
    <lineage>
        <taxon>Eukaryota</taxon>
        <taxon>Metazoa</taxon>
        <taxon>Ecdysozoa</taxon>
        <taxon>Nematoda</taxon>
        <taxon>Enoplea</taxon>
        <taxon>Dorylaimia</taxon>
        <taxon>Trichinellida</taxon>
        <taxon>Trichinellidae</taxon>
        <taxon>Trichinella</taxon>
    </lineage>
</organism>
<dbReference type="Proteomes" id="UP000054776">
    <property type="component" value="Unassembled WGS sequence"/>
</dbReference>
<dbReference type="EMBL" id="JYDH01006485">
    <property type="protein sequence ID" value="KRY02192.1"/>
    <property type="molecule type" value="Genomic_DNA"/>
</dbReference>
<sequence>LSVVDFAIVLKPPLATICDKWKSILCINLV</sequence>
<feature type="non-terminal residue" evidence="1">
    <location>
        <position position="30"/>
    </location>
</feature>